<organism evidence="1 2">
    <name type="scientific">Ignicoccus hospitalis (strain KIN4/I / DSM 18386 / JCM 14125)</name>
    <dbReference type="NCBI Taxonomy" id="453591"/>
    <lineage>
        <taxon>Archaea</taxon>
        <taxon>Thermoproteota</taxon>
        <taxon>Thermoprotei</taxon>
        <taxon>Desulfurococcales</taxon>
        <taxon>Desulfurococcaceae</taxon>
        <taxon>Ignicoccus</taxon>
    </lineage>
</organism>
<dbReference type="STRING" id="453591.Igni_0524"/>
<sequence>MSVRSEALKLVADACEDFILNVLPERVDEDKAFELAKAFSSEALADKVLEVVGNVPPEKLVKAYFNLFEIIGKAYTYEIKSTKPLVVEIRNCPQRRKVRGRGSCAACLGLVAGVLERAYGSAAVEAFGKRWGPPDAAVVIKKEGEPGNCVWRIEERNQR</sequence>
<evidence type="ECO:0008006" key="3">
    <source>
        <dbReference type="Google" id="ProtNLM"/>
    </source>
</evidence>
<keyword evidence="2" id="KW-1185">Reference proteome</keyword>
<accession>A8A9V4</accession>
<dbReference type="RefSeq" id="WP_011998558.1">
    <property type="nucleotide sequence ID" value="NC_009776.1"/>
</dbReference>
<dbReference type="HOGENOM" id="CLU_1656851_0_0_2"/>
<gene>
    <name evidence="1" type="ordered locus">Igni_0524</name>
</gene>
<reference evidence="1 2" key="1">
    <citation type="journal article" date="2008" name="Genome Biol.">
        <title>A genomic analysis of the archaeal system Ignicoccus hospitalis-Nanoarchaeum equitans.</title>
        <authorList>
            <person name="Podar M."/>
            <person name="Anderson I."/>
            <person name="Makarova K.S."/>
            <person name="Elkins J.G."/>
            <person name="Ivanova N."/>
            <person name="Wall M.A."/>
            <person name="Lykidis A."/>
            <person name="Mavromatis K."/>
            <person name="Sun H."/>
            <person name="Hudson M.E."/>
            <person name="Chen W."/>
            <person name="Deciu C."/>
            <person name="Hutchison D."/>
            <person name="Eads J.R."/>
            <person name="Anderson A."/>
            <person name="Fernandes F."/>
            <person name="Szeto E."/>
            <person name="Lapidus A."/>
            <person name="Kyrpides N.C."/>
            <person name="Saier M.H.Jr."/>
            <person name="Richardson P.M."/>
            <person name="Rachel R."/>
            <person name="Huber H."/>
            <person name="Eisen J.A."/>
            <person name="Koonin E.V."/>
            <person name="Keller M."/>
            <person name="Stetter K.O."/>
        </authorList>
    </citation>
    <scope>NUCLEOTIDE SEQUENCE [LARGE SCALE GENOMIC DNA]</scope>
    <source>
        <strain evidence="2">KIN4/I / DSM 18386 / JCM 14125</strain>
    </source>
</reference>
<proteinExistence type="predicted"/>
<dbReference type="KEGG" id="iho:Igni_0524"/>
<evidence type="ECO:0000313" key="1">
    <source>
        <dbReference type="EMBL" id="ABU81706.1"/>
    </source>
</evidence>
<dbReference type="EMBL" id="CP000816">
    <property type="protein sequence ID" value="ABU81706.1"/>
    <property type="molecule type" value="Genomic_DNA"/>
</dbReference>
<dbReference type="GeneID" id="5562451"/>
<evidence type="ECO:0000313" key="2">
    <source>
        <dbReference type="Proteomes" id="UP000000262"/>
    </source>
</evidence>
<dbReference type="AlphaFoldDB" id="A8A9V4"/>
<dbReference type="Proteomes" id="UP000000262">
    <property type="component" value="Chromosome"/>
</dbReference>
<name>A8A9V4_IGNH4</name>
<protein>
    <recommendedName>
        <fullName evidence="3">Metanogen output domain-containing protein</fullName>
    </recommendedName>
</protein>
<dbReference type="eggNOG" id="arCOG01688">
    <property type="taxonomic scope" value="Archaea"/>
</dbReference>